<gene>
    <name evidence="2" type="ORF">CONCODRAFT_78449</name>
</gene>
<name>A0A137P8D2_CONC2</name>
<sequence length="358" mass="40019">MPEIPPTRVPTVKTRESICIWINSRELNTKLKFFLYNNLEILFTLYNKIRGYYGKPEEYLNSLVEYSKSTSNGQQKVAIVTGANSGIGAVTAKYLYKAGYYVILACRSKQKAEEVIDLIRENGADGQLKFIKFDGNSLKSVEEFVGEFGKLDKKLDLLVNNAGIMMCPHALTEDGIESQIGVNFISHFFLTSSLIPYLNDPAKIINLTSLAAFFANKLDLTQILDESKYDPYDNYAQSKLANMLHAYYLNSKLTSRNVTVYTVHPGAVSTNLTHMNKSLDSMKGVMDPLLKTAEAGTFTTLRCALLPPPANHETHSIYYAEENPFAAHVCCLDNNSADELINWAKETVEAKGFKLNTI</sequence>
<dbReference type="OrthoDB" id="191139at2759"/>
<reference evidence="2 3" key="1">
    <citation type="journal article" date="2015" name="Genome Biol. Evol.">
        <title>Phylogenomic analyses indicate that early fungi evolved digesting cell walls of algal ancestors of land plants.</title>
        <authorList>
            <person name="Chang Y."/>
            <person name="Wang S."/>
            <person name="Sekimoto S."/>
            <person name="Aerts A.L."/>
            <person name="Choi C."/>
            <person name="Clum A."/>
            <person name="LaButti K.M."/>
            <person name="Lindquist E.A."/>
            <person name="Yee Ngan C."/>
            <person name="Ohm R.A."/>
            <person name="Salamov A.A."/>
            <person name="Grigoriev I.V."/>
            <person name="Spatafora J.W."/>
            <person name="Berbee M.L."/>
        </authorList>
    </citation>
    <scope>NUCLEOTIDE SEQUENCE [LARGE SCALE GENOMIC DNA]</scope>
    <source>
        <strain evidence="2 3">NRRL 28638</strain>
    </source>
</reference>
<dbReference type="Gene3D" id="3.40.50.720">
    <property type="entry name" value="NAD(P)-binding Rossmann-like Domain"/>
    <property type="match status" value="1"/>
</dbReference>
<evidence type="ECO:0000256" key="1">
    <source>
        <dbReference type="ARBA" id="ARBA00023002"/>
    </source>
</evidence>
<dbReference type="PANTHER" id="PTHR43157:SF31">
    <property type="entry name" value="PHOSPHATIDYLINOSITOL-GLYCAN BIOSYNTHESIS CLASS F PROTEIN"/>
    <property type="match status" value="1"/>
</dbReference>
<keyword evidence="1" id="KW-0560">Oxidoreductase</keyword>
<dbReference type="AlphaFoldDB" id="A0A137P8D2"/>
<dbReference type="OMA" id="NWDDLNW"/>
<proteinExistence type="predicted"/>
<evidence type="ECO:0000313" key="3">
    <source>
        <dbReference type="Proteomes" id="UP000070444"/>
    </source>
</evidence>
<dbReference type="STRING" id="796925.A0A137P8D2"/>
<dbReference type="Proteomes" id="UP000070444">
    <property type="component" value="Unassembled WGS sequence"/>
</dbReference>
<dbReference type="PANTHER" id="PTHR43157">
    <property type="entry name" value="PHOSPHATIDYLINOSITOL-GLYCAN BIOSYNTHESIS CLASS F PROTEIN-RELATED"/>
    <property type="match status" value="1"/>
</dbReference>
<dbReference type="PRINTS" id="PR00081">
    <property type="entry name" value="GDHRDH"/>
</dbReference>
<dbReference type="InterPro" id="IPR036291">
    <property type="entry name" value="NAD(P)-bd_dom_sf"/>
</dbReference>
<dbReference type="InterPro" id="IPR002347">
    <property type="entry name" value="SDR_fam"/>
</dbReference>
<dbReference type="EMBL" id="KQ964479">
    <property type="protein sequence ID" value="KXN71260.1"/>
    <property type="molecule type" value="Genomic_DNA"/>
</dbReference>
<dbReference type="Pfam" id="PF00106">
    <property type="entry name" value="adh_short"/>
    <property type="match status" value="1"/>
</dbReference>
<evidence type="ECO:0000313" key="2">
    <source>
        <dbReference type="EMBL" id="KXN71260.1"/>
    </source>
</evidence>
<protein>
    <submittedName>
        <fullName evidence="2">NAD(P)-binding protein</fullName>
    </submittedName>
</protein>
<dbReference type="GO" id="GO:0016491">
    <property type="term" value="F:oxidoreductase activity"/>
    <property type="evidence" value="ECO:0007669"/>
    <property type="project" value="UniProtKB-KW"/>
</dbReference>
<accession>A0A137P8D2</accession>
<dbReference type="SUPFAM" id="SSF51735">
    <property type="entry name" value="NAD(P)-binding Rossmann-fold domains"/>
    <property type="match status" value="1"/>
</dbReference>
<organism evidence="2 3">
    <name type="scientific">Conidiobolus coronatus (strain ATCC 28846 / CBS 209.66 / NRRL 28638)</name>
    <name type="common">Delacroixia coronata</name>
    <dbReference type="NCBI Taxonomy" id="796925"/>
    <lineage>
        <taxon>Eukaryota</taxon>
        <taxon>Fungi</taxon>
        <taxon>Fungi incertae sedis</taxon>
        <taxon>Zoopagomycota</taxon>
        <taxon>Entomophthoromycotina</taxon>
        <taxon>Entomophthoromycetes</taxon>
        <taxon>Entomophthorales</taxon>
        <taxon>Ancylistaceae</taxon>
        <taxon>Conidiobolus</taxon>
    </lineage>
</organism>
<keyword evidence="3" id="KW-1185">Reference proteome</keyword>